<reference evidence="1 2" key="1">
    <citation type="journal article" date="2018" name="Mol. Biol. Evol.">
        <title>Broad Genomic Sampling Reveals a Smut Pathogenic Ancestry of the Fungal Clade Ustilaginomycotina.</title>
        <authorList>
            <person name="Kijpornyongpan T."/>
            <person name="Mondo S.J."/>
            <person name="Barry K."/>
            <person name="Sandor L."/>
            <person name="Lee J."/>
            <person name="Lipzen A."/>
            <person name="Pangilinan J."/>
            <person name="LaButti K."/>
            <person name="Hainaut M."/>
            <person name="Henrissat B."/>
            <person name="Grigoriev I.V."/>
            <person name="Spatafora J.W."/>
            <person name="Aime M.C."/>
        </authorList>
    </citation>
    <scope>NUCLEOTIDE SEQUENCE [LARGE SCALE GENOMIC DNA]</scope>
    <source>
        <strain evidence="1 2">MCA 3882</strain>
    </source>
</reference>
<dbReference type="GeneID" id="37024168"/>
<evidence type="ECO:0000313" key="1">
    <source>
        <dbReference type="EMBL" id="PWN36605.1"/>
    </source>
</evidence>
<dbReference type="InParanoid" id="A0A316VM13"/>
<keyword evidence="2" id="KW-1185">Reference proteome</keyword>
<sequence length="390" mass="43815">MEVSIRPATSSVILYPEAVQECGSRLRGYVEFVVKKSCEVIDLRFRILGRKQIAKDAIKALACENDHASKQFPQTIFLQDVKLLDIHNGQNINLADIKTLTKGTHIFAFDSKLPSSLPGTHDHPLSKVEYELILHLRGRPKGNFLKLPFMFTKSIPLIIKVHPSTAGDKGLNNFHRLLNSQCNDDNIKLLVHSNNSRYGGCIDLSILHRVQGEKLTISDLNIELRQIASFRGKELSDMEKKCLIGDTSSIRSERISLEKIILDDQHSVMSSSSTCKSASHEGANEELMKRTEIKAWFPETRQCIDSASPSKKKDPLTEWHCSTPFGTDDETRFSHSMKAFVTFRNTEGQERQLVFDSPLMLVDQDFCTAALQLPDYATAIGCRKAPTCIP</sequence>
<name>A0A316VM13_9BASI</name>
<evidence type="ECO:0000313" key="2">
    <source>
        <dbReference type="Proteomes" id="UP000245771"/>
    </source>
</evidence>
<protein>
    <submittedName>
        <fullName evidence="1">Uncharacterized protein</fullName>
    </submittedName>
</protein>
<dbReference type="AlphaFoldDB" id="A0A316VM13"/>
<proteinExistence type="predicted"/>
<gene>
    <name evidence="1" type="ORF">FA14DRAFT_4628</name>
</gene>
<dbReference type="Proteomes" id="UP000245771">
    <property type="component" value="Unassembled WGS sequence"/>
</dbReference>
<dbReference type="RefSeq" id="XP_025356907.1">
    <property type="nucleotide sequence ID" value="XM_025502387.1"/>
</dbReference>
<accession>A0A316VM13</accession>
<dbReference type="EMBL" id="KZ819602">
    <property type="protein sequence ID" value="PWN36605.1"/>
    <property type="molecule type" value="Genomic_DNA"/>
</dbReference>
<dbReference type="InterPro" id="IPR014752">
    <property type="entry name" value="Arrestin-like_C"/>
</dbReference>
<dbReference type="Gene3D" id="2.60.40.640">
    <property type="match status" value="1"/>
</dbReference>
<organism evidence="1 2">
    <name type="scientific">Meira miltonrushii</name>
    <dbReference type="NCBI Taxonomy" id="1280837"/>
    <lineage>
        <taxon>Eukaryota</taxon>
        <taxon>Fungi</taxon>
        <taxon>Dikarya</taxon>
        <taxon>Basidiomycota</taxon>
        <taxon>Ustilaginomycotina</taxon>
        <taxon>Exobasidiomycetes</taxon>
        <taxon>Exobasidiales</taxon>
        <taxon>Brachybasidiaceae</taxon>
        <taxon>Meira</taxon>
    </lineage>
</organism>